<dbReference type="Pfam" id="PF00111">
    <property type="entry name" value="Fer2"/>
    <property type="match status" value="1"/>
</dbReference>
<dbReference type="GO" id="GO:0051537">
    <property type="term" value="F:2 iron, 2 sulfur cluster binding"/>
    <property type="evidence" value="ECO:0007669"/>
    <property type="project" value="UniProtKB-KW"/>
</dbReference>
<dbReference type="PROSITE" id="PS00197">
    <property type="entry name" value="2FE2S_FER_1"/>
    <property type="match status" value="1"/>
</dbReference>
<evidence type="ECO:0000256" key="7">
    <source>
        <dbReference type="ARBA" id="ARBA00023014"/>
    </source>
</evidence>
<evidence type="ECO:0000256" key="1">
    <source>
        <dbReference type="ARBA" id="ARBA00007874"/>
    </source>
</evidence>
<dbReference type="InterPro" id="IPR001041">
    <property type="entry name" value="2Fe-2S_ferredoxin-type"/>
</dbReference>
<dbReference type="PROSITE" id="PS51085">
    <property type="entry name" value="2FE2S_FER_2"/>
    <property type="match status" value="1"/>
</dbReference>
<comment type="cofactor">
    <cofactor evidence="8">
        <name>[2Fe-2S] cluster</name>
        <dbReference type="ChEBI" id="CHEBI:190135"/>
    </cofactor>
    <text evidence="8">Binds 1 [2Fe-2S] cluster.</text>
</comment>
<dbReference type="GO" id="GO:0046872">
    <property type="term" value="F:metal ion binding"/>
    <property type="evidence" value="ECO:0007669"/>
    <property type="project" value="UniProtKB-KW"/>
</dbReference>
<feature type="region of interest" description="Disordered" evidence="9">
    <location>
        <begin position="169"/>
        <end position="192"/>
    </location>
</feature>
<evidence type="ECO:0000256" key="3">
    <source>
        <dbReference type="ARBA" id="ARBA00022714"/>
    </source>
</evidence>
<feature type="domain" description="2Fe-2S ferredoxin-type" evidence="10">
    <location>
        <begin position="60"/>
        <end position="155"/>
    </location>
</feature>
<comment type="subcellular location">
    <subcellularLocation>
        <location evidence="8">Plastid</location>
        <location evidence="8">Chloroplast</location>
    </subcellularLocation>
</comment>
<keyword evidence="3 8" id="KW-0001">2Fe-2S</keyword>
<comment type="caution">
    <text evidence="11">The sequence shown here is derived from an EMBL/GenBank/DDBJ whole genome shotgun (WGS) entry which is preliminary data.</text>
</comment>
<gene>
    <name evidence="11" type="ORF">HYH03_014881</name>
</gene>
<proteinExistence type="inferred from homology"/>
<keyword evidence="4 8" id="KW-0479">Metal-binding</keyword>
<evidence type="ECO:0000256" key="8">
    <source>
        <dbReference type="RuleBase" id="RU364001"/>
    </source>
</evidence>
<evidence type="ECO:0000256" key="2">
    <source>
        <dbReference type="ARBA" id="ARBA00022448"/>
    </source>
</evidence>
<comment type="similarity">
    <text evidence="1 8">Belongs to the 2Fe2S plant-type ferredoxin family.</text>
</comment>
<dbReference type="Gene3D" id="3.10.20.30">
    <property type="match status" value="1"/>
</dbReference>
<dbReference type="InterPro" id="IPR036010">
    <property type="entry name" value="2Fe-2S_ferredoxin-like_sf"/>
</dbReference>
<keyword evidence="8" id="KW-0150">Chloroplast</keyword>
<protein>
    <recommendedName>
        <fullName evidence="8">Ferredoxin</fullName>
    </recommendedName>
</protein>
<dbReference type="CDD" id="cd00207">
    <property type="entry name" value="fer2"/>
    <property type="match status" value="1"/>
</dbReference>
<keyword evidence="5 8" id="KW-0249">Electron transport</keyword>
<dbReference type="InterPro" id="IPR012675">
    <property type="entry name" value="Beta-grasp_dom_sf"/>
</dbReference>
<dbReference type="GO" id="GO:0009055">
    <property type="term" value="F:electron transfer activity"/>
    <property type="evidence" value="ECO:0007669"/>
    <property type="project" value="InterPro"/>
</dbReference>
<dbReference type="InterPro" id="IPR006058">
    <property type="entry name" value="2Fe2S_fd_BS"/>
</dbReference>
<reference evidence="11" key="1">
    <citation type="journal article" date="2020" name="bioRxiv">
        <title>Comparative genomics of Chlamydomonas.</title>
        <authorList>
            <person name="Craig R.J."/>
            <person name="Hasan A.R."/>
            <person name="Ness R.W."/>
            <person name="Keightley P.D."/>
        </authorList>
    </citation>
    <scope>NUCLEOTIDE SEQUENCE</scope>
    <source>
        <strain evidence="11">CCAP 11/70</strain>
    </source>
</reference>
<organism evidence="11 12">
    <name type="scientific">Edaphochlamys debaryana</name>
    <dbReference type="NCBI Taxonomy" id="47281"/>
    <lineage>
        <taxon>Eukaryota</taxon>
        <taxon>Viridiplantae</taxon>
        <taxon>Chlorophyta</taxon>
        <taxon>core chlorophytes</taxon>
        <taxon>Chlorophyceae</taxon>
        <taxon>CS clade</taxon>
        <taxon>Chlamydomonadales</taxon>
        <taxon>Chlamydomonadales incertae sedis</taxon>
        <taxon>Edaphochlamys</taxon>
    </lineage>
</organism>
<evidence type="ECO:0000313" key="12">
    <source>
        <dbReference type="Proteomes" id="UP000612055"/>
    </source>
</evidence>
<dbReference type="GO" id="GO:0022900">
    <property type="term" value="P:electron transport chain"/>
    <property type="evidence" value="ECO:0007669"/>
    <property type="project" value="InterPro"/>
</dbReference>
<keyword evidence="8" id="KW-0934">Plastid</keyword>
<evidence type="ECO:0000256" key="5">
    <source>
        <dbReference type="ARBA" id="ARBA00022982"/>
    </source>
</evidence>
<dbReference type="NCBIfam" id="TIGR02008">
    <property type="entry name" value="fdx_plant"/>
    <property type="match status" value="1"/>
</dbReference>
<dbReference type="Proteomes" id="UP000612055">
    <property type="component" value="Unassembled WGS sequence"/>
</dbReference>
<name>A0A835XMV5_9CHLO</name>
<evidence type="ECO:0000256" key="6">
    <source>
        <dbReference type="ARBA" id="ARBA00023004"/>
    </source>
</evidence>
<dbReference type="AlphaFoldDB" id="A0A835XMV5"/>
<dbReference type="PANTHER" id="PTHR43112:SF21">
    <property type="entry name" value="FERREDOXIN"/>
    <property type="match status" value="1"/>
</dbReference>
<dbReference type="OrthoDB" id="1885901at2759"/>
<accession>A0A835XMV5</accession>
<keyword evidence="7 8" id="KW-0411">Iron-sulfur</keyword>
<keyword evidence="6 8" id="KW-0408">Iron</keyword>
<dbReference type="InterPro" id="IPR010241">
    <property type="entry name" value="Fd_pln"/>
</dbReference>
<evidence type="ECO:0000256" key="9">
    <source>
        <dbReference type="SAM" id="MobiDB-lite"/>
    </source>
</evidence>
<evidence type="ECO:0000259" key="10">
    <source>
        <dbReference type="PROSITE" id="PS51085"/>
    </source>
</evidence>
<dbReference type="PANTHER" id="PTHR43112">
    <property type="entry name" value="FERREDOXIN"/>
    <property type="match status" value="1"/>
</dbReference>
<dbReference type="GO" id="GO:0009507">
    <property type="term" value="C:chloroplast"/>
    <property type="evidence" value="ECO:0007669"/>
    <property type="project" value="UniProtKB-SubCell"/>
</dbReference>
<keyword evidence="12" id="KW-1185">Reference proteome</keyword>
<evidence type="ECO:0000313" key="11">
    <source>
        <dbReference type="EMBL" id="KAG2486434.1"/>
    </source>
</evidence>
<sequence>MAPTAALLRTSGQASTSATCQRRTIPSRARCVRVQASGTDGFCRDKVAVARQVESKGQKFKVTFVGAGGETREMECPDNQYILDAADENGLDLPATCRGGICGACVARMQKGTLDSSDIADISFTLNEEEQAKGMVLLCMSRPTSDIVLETQSDWGYSLGVAEWKGATGKFESRPEPNMGKSWAELQGSKSQ</sequence>
<dbReference type="EMBL" id="JAEHOE010000112">
    <property type="protein sequence ID" value="KAG2486434.1"/>
    <property type="molecule type" value="Genomic_DNA"/>
</dbReference>
<keyword evidence="2 8" id="KW-0813">Transport</keyword>
<dbReference type="SUPFAM" id="SSF54292">
    <property type="entry name" value="2Fe-2S ferredoxin-like"/>
    <property type="match status" value="1"/>
</dbReference>
<evidence type="ECO:0000256" key="4">
    <source>
        <dbReference type="ARBA" id="ARBA00022723"/>
    </source>
</evidence>
<comment type="function">
    <text evidence="8">Ferredoxins are iron-sulfur proteins that transfer electrons in a wide variety of metabolic reactions.</text>
</comment>